<feature type="transmembrane region" description="Helical" evidence="2">
    <location>
        <begin position="236"/>
        <end position="256"/>
    </location>
</feature>
<protein>
    <submittedName>
        <fullName evidence="3">Uncharacterized protein</fullName>
    </submittedName>
</protein>
<proteinExistence type="predicted"/>
<feature type="region of interest" description="Disordered" evidence="1">
    <location>
        <begin position="79"/>
        <end position="101"/>
    </location>
</feature>
<keyword evidence="2" id="KW-0812">Transmembrane</keyword>
<dbReference type="Proteomes" id="UP000677054">
    <property type="component" value="Unassembled WGS sequence"/>
</dbReference>
<gene>
    <name evidence="3" type="ORF">DSTB1V02_LOCUS4704</name>
</gene>
<feature type="transmembrane region" description="Helical" evidence="2">
    <location>
        <begin position="170"/>
        <end position="188"/>
    </location>
</feature>
<accession>A0A7R9A6I2</accession>
<keyword evidence="2" id="KW-1133">Transmembrane helix</keyword>
<evidence type="ECO:0000256" key="1">
    <source>
        <dbReference type="SAM" id="MobiDB-lite"/>
    </source>
</evidence>
<sequence length="281" mass="31307">MWYLLYREMAALCLIVSFLIVLEDWPKPTWTNLAFWTDAAVCLDAWIQFLLAWWGKRRGLLVAGMRSITAESMGVHHRGVHGSPSPGVHGSPSPREGASLGDGLRGDGRPVDCAGAGEAGALTHLCAVSWWMTNVARCGHLLAVLLYVFRGTHNYICDKLTWEMRPASDIILYGVHGLYCILDTLVAARPMRFLHVTATIRFLASYWLLCSFRAWHLREELRLMAWDPEKKNPMMLVVPVTGAGAVQLFLVFLSQLRLLACKPAPSKEEDGNSARLMETAA</sequence>
<name>A0A7R9A6I2_9CRUS</name>
<keyword evidence="2" id="KW-0472">Membrane</keyword>
<evidence type="ECO:0000313" key="3">
    <source>
        <dbReference type="EMBL" id="CAD7244817.1"/>
    </source>
</evidence>
<dbReference type="EMBL" id="CAJPEV010000718">
    <property type="protein sequence ID" value="CAG0887877.1"/>
    <property type="molecule type" value="Genomic_DNA"/>
</dbReference>
<organism evidence="3">
    <name type="scientific">Darwinula stevensoni</name>
    <dbReference type="NCBI Taxonomy" id="69355"/>
    <lineage>
        <taxon>Eukaryota</taxon>
        <taxon>Metazoa</taxon>
        <taxon>Ecdysozoa</taxon>
        <taxon>Arthropoda</taxon>
        <taxon>Crustacea</taxon>
        <taxon>Oligostraca</taxon>
        <taxon>Ostracoda</taxon>
        <taxon>Podocopa</taxon>
        <taxon>Podocopida</taxon>
        <taxon>Darwinulocopina</taxon>
        <taxon>Darwinuloidea</taxon>
        <taxon>Darwinulidae</taxon>
        <taxon>Darwinula</taxon>
    </lineage>
</organism>
<feature type="compositionally biased region" description="Low complexity" evidence="1">
    <location>
        <begin position="81"/>
        <end position="94"/>
    </location>
</feature>
<feature type="transmembrane region" description="Helical" evidence="2">
    <location>
        <begin position="34"/>
        <end position="55"/>
    </location>
</feature>
<evidence type="ECO:0000313" key="4">
    <source>
        <dbReference type="Proteomes" id="UP000677054"/>
    </source>
</evidence>
<evidence type="ECO:0000256" key="2">
    <source>
        <dbReference type="SAM" id="Phobius"/>
    </source>
</evidence>
<dbReference type="EMBL" id="LR900235">
    <property type="protein sequence ID" value="CAD7244817.1"/>
    <property type="molecule type" value="Genomic_DNA"/>
</dbReference>
<feature type="transmembrane region" description="Helical" evidence="2">
    <location>
        <begin position="194"/>
        <end position="215"/>
    </location>
</feature>
<dbReference type="AlphaFoldDB" id="A0A7R9A6I2"/>
<reference evidence="3" key="1">
    <citation type="submission" date="2020-11" db="EMBL/GenBank/DDBJ databases">
        <authorList>
            <person name="Tran Van P."/>
        </authorList>
    </citation>
    <scope>NUCLEOTIDE SEQUENCE</scope>
</reference>
<keyword evidence="4" id="KW-1185">Reference proteome</keyword>